<dbReference type="Gene3D" id="3.40.1640.10">
    <property type="entry name" value="PSTPO5379-like"/>
    <property type="match status" value="1"/>
</dbReference>
<protein>
    <recommendedName>
        <fullName evidence="3">Putative hydro-lyase ACFQO6_13230</fullName>
        <ecNumber evidence="3">4.2.1.-</ecNumber>
    </recommendedName>
</protein>
<dbReference type="Gene3D" id="3.30.2040.10">
    <property type="entry name" value="PSTPO5379-like domain"/>
    <property type="match status" value="1"/>
</dbReference>
<gene>
    <name evidence="4" type="ORF">ACFQO6_13230</name>
</gene>
<dbReference type="EMBL" id="JBHTCH010000014">
    <property type="protein sequence ID" value="MFC7361234.1"/>
    <property type="molecule type" value="Genomic_DNA"/>
</dbReference>
<dbReference type="HAMAP" id="MF_01830">
    <property type="entry name" value="Hydro_lyase"/>
    <property type="match status" value="1"/>
</dbReference>
<keyword evidence="2 3" id="KW-0456">Lyase</keyword>
<sequence length="267" mass="28654">MPTDDLDTPHPSRLTPAQARARFRAGLRVPTSGWCSGWTQANLLAVPRDLAYDFLLFAQRNPKACPVLDVSEPGEVSTPLFSGDLRSDLGAYRVYEHGEMVAEVDDATDLWRDDLVSFLIGCSFTFEAPLLEAGVPVRHIELGRNVPMYRTSVACRGAGRLSGPLVVSMRPVPSAQVATAVRVSSRYPAVHGAPVHVGDPAALGIRDLGSPDFGDPVEIRSGEVPVFWACGVTPQAAVMQSRPAFAIGHAPGHMALTDARDSDYLVP</sequence>
<evidence type="ECO:0000256" key="3">
    <source>
        <dbReference type="HAMAP-Rule" id="MF_01830"/>
    </source>
</evidence>
<dbReference type="NCBIfam" id="NF003969">
    <property type="entry name" value="PRK05463.1"/>
    <property type="match status" value="1"/>
</dbReference>
<reference evidence="5" key="1">
    <citation type="journal article" date="2019" name="Int. J. Syst. Evol. Microbiol.">
        <title>The Global Catalogue of Microorganisms (GCM) 10K type strain sequencing project: providing services to taxonomists for standard genome sequencing and annotation.</title>
        <authorList>
            <consortium name="The Broad Institute Genomics Platform"/>
            <consortium name="The Broad Institute Genome Sequencing Center for Infectious Disease"/>
            <person name="Wu L."/>
            <person name="Ma J."/>
        </authorList>
    </citation>
    <scope>NUCLEOTIDE SEQUENCE [LARGE SCALE GENOMIC DNA]</scope>
    <source>
        <strain evidence="5">FCH27</strain>
    </source>
</reference>
<dbReference type="Proteomes" id="UP001596524">
    <property type="component" value="Unassembled WGS sequence"/>
</dbReference>
<dbReference type="InterPro" id="IPR009906">
    <property type="entry name" value="D-Glu_cyclase"/>
</dbReference>
<evidence type="ECO:0000256" key="2">
    <source>
        <dbReference type="ARBA" id="ARBA00023239"/>
    </source>
</evidence>
<dbReference type="InterPro" id="IPR016938">
    <property type="entry name" value="UPF0317"/>
</dbReference>
<comment type="caution">
    <text evidence="4">The sequence shown here is derived from an EMBL/GenBank/DDBJ whole genome shotgun (WGS) entry which is preliminary data.</text>
</comment>
<dbReference type="Pfam" id="PF07286">
    <property type="entry name" value="D-Glu_cyclase"/>
    <property type="match status" value="1"/>
</dbReference>
<dbReference type="PIRSF" id="PIRSF029755">
    <property type="entry name" value="UCP029755"/>
    <property type="match status" value="1"/>
</dbReference>
<dbReference type="InterPro" id="IPR038021">
    <property type="entry name" value="Putative_hydro-lyase"/>
</dbReference>
<proteinExistence type="inferred from homology"/>
<evidence type="ECO:0000313" key="5">
    <source>
        <dbReference type="Proteomes" id="UP001596524"/>
    </source>
</evidence>
<evidence type="ECO:0000256" key="1">
    <source>
        <dbReference type="ARBA" id="ARBA00007896"/>
    </source>
</evidence>
<keyword evidence="5" id="KW-1185">Reference proteome</keyword>
<dbReference type="EC" id="4.2.1.-" evidence="3"/>
<organism evidence="4 5">
    <name type="scientific">Nocardioides astragali</name>
    <dbReference type="NCBI Taxonomy" id="1776736"/>
    <lineage>
        <taxon>Bacteria</taxon>
        <taxon>Bacillati</taxon>
        <taxon>Actinomycetota</taxon>
        <taxon>Actinomycetes</taxon>
        <taxon>Propionibacteriales</taxon>
        <taxon>Nocardioidaceae</taxon>
        <taxon>Nocardioides</taxon>
    </lineage>
</organism>
<accession>A0ABW2N607</accession>
<comment type="similarity">
    <text evidence="1 3">Belongs to the D-glutamate cyclase family.</text>
</comment>
<evidence type="ECO:0000313" key="4">
    <source>
        <dbReference type="EMBL" id="MFC7361234.1"/>
    </source>
</evidence>
<name>A0ABW2N607_9ACTN</name>
<dbReference type="PANTHER" id="PTHR32022">
    <property type="entry name" value="D-GLUTAMATE CYCLASE, MITOCHONDRIAL"/>
    <property type="match status" value="1"/>
</dbReference>
<dbReference type="RefSeq" id="WP_255888256.1">
    <property type="nucleotide sequence ID" value="NZ_JAFMZM010000001.1"/>
</dbReference>
<dbReference type="PANTHER" id="PTHR32022:SF10">
    <property type="entry name" value="D-GLUTAMATE CYCLASE, MITOCHONDRIAL"/>
    <property type="match status" value="1"/>
</dbReference>
<dbReference type="SUPFAM" id="SSF160920">
    <property type="entry name" value="PSTPO5379-like"/>
    <property type="match status" value="1"/>
</dbReference>